<dbReference type="NCBIfam" id="TIGR04294">
    <property type="entry name" value="pre_pil_HX9DG"/>
    <property type="match status" value="1"/>
</dbReference>
<keyword evidence="4" id="KW-1185">Reference proteome</keyword>
<evidence type="ECO:0000313" key="4">
    <source>
        <dbReference type="Proteomes" id="UP001430306"/>
    </source>
</evidence>
<dbReference type="Pfam" id="PF07596">
    <property type="entry name" value="SBP_bac_10"/>
    <property type="match status" value="1"/>
</dbReference>
<dbReference type="InterPro" id="IPR011453">
    <property type="entry name" value="DUF1559"/>
</dbReference>
<protein>
    <submittedName>
        <fullName evidence="3">DUF1559 domain-containing protein</fullName>
    </submittedName>
</protein>
<dbReference type="Proteomes" id="UP001430306">
    <property type="component" value="Unassembled WGS sequence"/>
</dbReference>
<dbReference type="PANTHER" id="PTHR30093">
    <property type="entry name" value="GENERAL SECRETION PATHWAY PROTEIN G"/>
    <property type="match status" value="1"/>
</dbReference>
<reference evidence="3" key="1">
    <citation type="submission" date="2021-11" db="EMBL/GenBank/DDBJ databases">
        <title>Genome sequence.</title>
        <authorList>
            <person name="Sun Q."/>
        </authorList>
    </citation>
    <scope>NUCLEOTIDE SEQUENCE</scope>
    <source>
        <strain evidence="3">JC740</strain>
    </source>
</reference>
<evidence type="ECO:0000313" key="3">
    <source>
        <dbReference type="EMBL" id="MCC9645148.1"/>
    </source>
</evidence>
<comment type="caution">
    <text evidence="3">The sequence shown here is derived from an EMBL/GenBank/DDBJ whole genome shotgun (WGS) entry which is preliminary data.</text>
</comment>
<organism evidence="3 4">
    <name type="scientific">Rhodopirellula halodulae</name>
    <dbReference type="NCBI Taxonomy" id="2894198"/>
    <lineage>
        <taxon>Bacteria</taxon>
        <taxon>Pseudomonadati</taxon>
        <taxon>Planctomycetota</taxon>
        <taxon>Planctomycetia</taxon>
        <taxon>Pirellulales</taxon>
        <taxon>Pirellulaceae</taxon>
        <taxon>Rhodopirellula</taxon>
    </lineage>
</organism>
<feature type="region of interest" description="Disordered" evidence="1">
    <location>
        <begin position="116"/>
        <end position="145"/>
    </location>
</feature>
<dbReference type="InterPro" id="IPR012902">
    <property type="entry name" value="N_methyl_site"/>
</dbReference>
<dbReference type="Pfam" id="PF07963">
    <property type="entry name" value="N_methyl"/>
    <property type="match status" value="1"/>
</dbReference>
<dbReference type="RefSeq" id="WP_230256349.1">
    <property type="nucleotide sequence ID" value="NZ_JAJKFV010000030.1"/>
</dbReference>
<dbReference type="SUPFAM" id="SSF54523">
    <property type="entry name" value="Pili subunits"/>
    <property type="match status" value="1"/>
</dbReference>
<gene>
    <name evidence="3" type="ORF">LOC71_22950</name>
</gene>
<evidence type="ECO:0000259" key="2">
    <source>
        <dbReference type="Pfam" id="PF07596"/>
    </source>
</evidence>
<dbReference type="EMBL" id="JAJKFW010000063">
    <property type="protein sequence ID" value="MCC9645148.1"/>
    <property type="molecule type" value="Genomic_DNA"/>
</dbReference>
<accession>A0ABS8NQP7</accession>
<dbReference type="InterPro" id="IPR045584">
    <property type="entry name" value="Pilin-like"/>
</dbReference>
<name>A0ABS8NQP7_9BACT</name>
<evidence type="ECO:0000256" key="1">
    <source>
        <dbReference type="SAM" id="MobiDB-lite"/>
    </source>
</evidence>
<dbReference type="NCBIfam" id="TIGR02532">
    <property type="entry name" value="IV_pilin_GFxxxE"/>
    <property type="match status" value="1"/>
</dbReference>
<feature type="domain" description="DUF1559" evidence="2">
    <location>
        <begin position="35"/>
        <end position="369"/>
    </location>
</feature>
<sequence>MIRSSKQRAAFTLVELLVVIAIIGVLVGLLLPAVQAAREAARRMSCSNNFKQIGLSIHNYHSAYNQLPIHGGGTTDPITDRIWRPSEVSNNGRLSWLVGLTPFLEQQGLWEMISNPLNEDSQGSIPPAASGNGGAQAQRGGAGFSPMGPSPDEILYTPWVTELPTFRCPSDPGNGLPALGRTNYAANLGDAAERANQGDWNNFAPIGYNNISSGLSSEMQAAGRGFFTVHKSRRFRDVLDGLANTVAAGEIATDLGDKDARTISLSRGFVFSRSYSPNACDNMVDPERPQFWPAGQATVGAVDGRGFRWAEHLPNFSGFFTAQPPNSPICNEQNAGGSGWYSAGSRHQGGVHVLMGDGAVRFVTDSIDAGNQDALAVNAWRTPGGKSPYGVWGALGTRSAKEVISGDAF</sequence>
<dbReference type="PANTHER" id="PTHR30093:SF2">
    <property type="entry name" value="TYPE II SECRETION SYSTEM PROTEIN H"/>
    <property type="match status" value="1"/>
</dbReference>
<dbReference type="Gene3D" id="3.30.700.10">
    <property type="entry name" value="Glycoprotein, Type 4 Pilin"/>
    <property type="match status" value="1"/>
</dbReference>
<proteinExistence type="predicted"/>
<dbReference type="InterPro" id="IPR027558">
    <property type="entry name" value="Pre_pil_HX9DG_C"/>
</dbReference>